<dbReference type="EMBL" id="JANJYJ010000005">
    <property type="protein sequence ID" value="KAK3210734.1"/>
    <property type="molecule type" value="Genomic_DNA"/>
</dbReference>
<dbReference type="AlphaFoldDB" id="A0AAE0ABJ2"/>
<reference evidence="1" key="1">
    <citation type="journal article" date="2023" name="Plant J.">
        <title>Genome sequences and population genomics provide insights into the demographic history, inbreeding, and mutation load of two 'living fossil' tree species of Dipteronia.</title>
        <authorList>
            <person name="Feng Y."/>
            <person name="Comes H.P."/>
            <person name="Chen J."/>
            <person name="Zhu S."/>
            <person name="Lu R."/>
            <person name="Zhang X."/>
            <person name="Li P."/>
            <person name="Qiu J."/>
            <person name="Olsen K.M."/>
            <person name="Qiu Y."/>
        </authorList>
    </citation>
    <scope>NUCLEOTIDE SEQUENCE</scope>
    <source>
        <strain evidence="1">NBL</strain>
    </source>
</reference>
<evidence type="ECO:0000313" key="1">
    <source>
        <dbReference type="EMBL" id="KAK3210734.1"/>
    </source>
</evidence>
<name>A0AAE0ABJ2_9ROSI</name>
<keyword evidence="2" id="KW-1185">Reference proteome</keyword>
<accession>A0AAE0ABJ2</accession>
<protein>
    <recommendedName>
        <fullName evidence="3">DDE Tnp4 domain-containing protein</fullName>
    </recommendedName>
</protein>
<proteinExistence type="predicted"/>
<sequence length="168" mass="19853">MAKPRPMVPTKIKETCNFDLEFIYVLSGWEGSSHDSRVLNDALSRRNGLKVPLAPFRGVRYHLQDFGGHGRALENEHELFNLRHYSLRNVVEMIFELHNFLHRECRYDEFPIEPDNEYSSPPINEDEFEPIFQTQEEQREIGNQWRASITTNIWEDAMQNENNDNEAE</sequence>
<evidence type="ECO:0000313" key="2">
    <source>
        <dbReference type="Proteomes" id="UP001281410"/>
    </source>
</evidence>
<comment type="caution">
    <text evidence="1">The sequence shown here is derived from an EMBL/GenBank/DDBJ whole genome shotgun (WGS) entry which is preliminary data.</text>
</comment>
<gene>
    <name evidence="1" type="ORF">Dsin_015440</name>
</gene>
<organism evidence="1 2">
    <name type="scientific">Dipteronia sinensis</name>
    <dbReference type="NCBI Taxonomy" id="43782"/>
    <lineage>
        <taxon>Eukaryota</taxon>
        <taxon>Viridiplantae</taxon>
        <taxon>Streptophyta</taxon>
        <taxon>Embryophyta</taxon>
        <taxon>Tracheophyta</taxon>
        <taxon>Spermatophyta</taxon>
        <taxon>Magnoliopsida</taxon>
        <taxon>eudicotyledons</taxon>
        <taxon>Gunneridae</taxon>
        <taxon>Pentapetalae</taxon>
        <taxon>rosids</taxon>
        <taxon>malvids</taxon>
        <taxon>Sapindales</taxon>
        <taxon>Sapindaceae</taxon>
        <taxon>Hippocastanoideae</taxon>
        <taxon>Acereae</taxon>
        <taxon>Dipteronia</taxon>
    </lineage>
</organism>
<dbReference type="Proteomes" id="UP001281410">
    <property type="component" value="Unassembled WGS sequence"/>
</dbReference>
<evidence type="ECO:0008006" key="3">
    <source>
        <dbReference type="Google" id="ProtNLM"/>
    </source>
</evidence>